<dbReference type="GO" id="GO:0005886">
    <property type="term" value="C:plasma membrane"/>
    <property type="evidence" value="ECO:0007669"/>
    <property type="project" value="TreeGrafter"/>
</dbReference>
<name>A0A9E2KWM3_9FUSO</name>
<feature type="transmembrane region" description="Helical" evidence="5">
    <location>
        <begin position="37"/>
        <end position="55"/>
    </location>
</feature>
<dbReference type="PROSITE" id="PS51257">
    <property type="entry name" value="PROKAR_LIPOPROTEIN"/>
    <property type="match status" value="1"/>
</dbReference>
<sequence length="307" mass="34794">MTDRLKKMPVPLLPTMVGACTLSNVYLVQGFPLVRHITMISALAIWLIYLIRFFIIFETCKTEYKTTVPSSLYAGFTMLMMILGSYIFDFNPVIGKIFWSLGLGLHALHIFIFTYRNIITNFNIDTFVPSYFVTYNGIMVSVVVGGVMKEPTIGKLVTYYGIGIFTLIIPFMIHRLIKHELKDVFYHTQAIVLAPSSLCTVSYLNSVKDPNIYLLGYLYICVLLALVFIIYKLPKFFSFGFSPAFASLTFPMAIGIVATTKMSGYLKTIGYSDLAMFLTQLSGIQLYLTSGIIFYVLLNILIWIRKD</sequence>
<evidence type="ECO:0000313" key="6">
    <source>
        <dbReference type="EMBL" id="MBU3841818.1"/>
    </source>
</evidence>
<dbReference type="PANTHER" id="PTHR37955">
    <property type="entry name" value="TELLURITE RESISTANCE PROTEIN TEHA"/>
    <property type="match status" value="1"/>
</dbReference>
<evidence type="ECO:0000256" key="4">
    <source>
        <dbReference type="ARBA" id="ARBA00023136"/>
    </source>
</evidence>
<protein>
    <submittedName>
        <fullName evidence="6">TDT family transporter</fullName>
    </submittedName>
</protein>
<dbReference type="InterPro" id="IPR052951">
    <property type="entry name" value="Tellurite_res_ion_channel"/>
</dbReference>
<dbReference type="Gene3D" id="1.50.10.150">
    <property type="entry name" value="Voltage-dependent anion channel"/>
    <property type="match status" value="1"/>
</dbReference>
<dbReference type="InterPro" id="IPR004695">
    <property type="entry name" value="SLAC1/Mae1/Ssu1/TehA"/>
</dbReference>
<dbReference type="AlphaFoldDB" id="A0A9E2KWM3"/>
<accession>A0A9E2KWM3</accession>
<reference evidence="6" key="2">
    <citation type="submission" date="2021-04" db="EMBL/GenBank/DDBJ databases">
        <authorList>
            <person name="Gilroy R."/>
        </authorList>
    </citation>
    <scope>NUCLEOTIDE SEQUENCE</scope>
    <source>
        <strain evidence="6">A6-441</strain>
    </source>
</reference>
<proteinExistence type="predicted"/>
<dbReference type="Proteomes" id="UP000724657">
    <property type="component" value="Unassembled WGS sequence"/>
</dbReference>
<keyword evidence="3 5" id="KW-1133">Transmembrane helix</keyword>
<dbReference type="PANTHER" id="PTHR37955:SF1">
    <property type="entry name" value="DEP DOMAIN-CONTAINING PROTEIN"/>
    <property type="match status" value="1"/>
</dbReference>
<keyword evidence="4 5" id="KW-0472">Membrane</keyword>
<dbReference type="EMBL" id="JAHLFN010000018">
    <property type="protein sequence ID" value="MBU3841818.1"/>
    <property type="molecule type" value="Genomic_DNA"/>
</dbReference>
<feature type="transmembrane region" description="Helical" evidence="5">
    <location>
        <begin position="94"/>
        <end position="115"/>
    </location>
</feature>
<feature type="transmembrane region" description="Helical" evidence="5">
    <location>
        <begin position="284"/>
        <end position="304"/>
    </location>
</feature>
<dbReference type="CDD" id="cd09325">
    <property type="entry name" value="TDT_C4-dicarb_trans"/>
    <property type="match status" value="1"/>
</dbReference>
<comment type="caution">
    <text evidence="6">The sequence shown here is derived from an EMBL/GenBank/DDBJ whole genome shotgun (WGS) entry which is preliminary data.</text>
</comment>
<evidence type="ECO:0000256" key="5">
    <source>
        <dbReference type="SAM" id="Phobius"/>
    </source>
</evidence>
<evidence type="ECO:0000256" key="2">
    <source>
        <dbReference type="ARBA" id="ARBA00022692"/>
    </source>
</evidence>
<feature type="transmembrane region" description="Helical" evidence="5">
    <location>
        <begin position="159"/>
        <end position="177"/>
    </location>
</feature>
<feature type="transmembrane region" description="Helical" evidence="5">
    <location>
        <begin position="243"/>
        <end position="264"/>
    </location>
</feature>
<feature type="transmembrane region" description="Helical" evidence="5">
    <location>
        <begin position="212"/>
        <end position="231"/>
    </location>
</feature>
<feature type="transmembrane region" description="Helical" evidence="5">
    <location>
        <begin position="184"/>
        <end position="206"/>
    </location>
</feature>
<reference evidence="6" key="1">
    <citation type="journal article" date="2021" name="PeerJ">
        <title>Extensive microbial diversity within the chicken gut microbiome revealed by metagenomics and culture.</title>
        <authorList>
            <person name="Gilroy R."/>
            <person name="Ravi A."/>
            <person name="Getino M."/>
            <person name="Pursley I."/>
            <person name="Horton D.L."/>
            <person name="Alikhan N.F."/>
            <person name="Baker D."/>
            <person name="Gharbi K."/>
            <person name="Hall N."/>
            <person name="Watson M."/>
            <person name="Adriaenssens E.M."/>
            <person name="Foster-Nyarko E."/>
            <person name="Jarju S."/>
            <person name="Secka A."/>
            <person name="Antonio M."/>
            <person name="Oren A."/>
            <person name="Chaudhuri R.R."/>
            <person name="La Ragione R."/>
            <person name="Hildebrand F."/>
            <person name="Pallen M.J."/>
        </authorList>
    </citation>
    <scope>NUCLEOTIDE SEQUENCE</scope>
    <source>
        <strain evidence="6">A6-441</strain>
    </source>
</reference>
<organism evidence="6 7">
    <name type="scientific">Candidatus Fusobacterium pullicola</name>
    <dbReference type="NCBI Taxonomy" id="2838601"/>
    <lineage>
        <taxon>Bacteria</taxon>
        <taxon>Fusobacteriati</taxon>
        <taxon>Fusobacteriota</taxon>
        <taxon>Fusobacteriia</taxon>
        <taxon>Fusobacteriales</taxon>
        <taxon>Fusobacteriaceae</taxon>
        <taxon>Fusobacterium</taxon>
    </lineage>
</organism>
<dbReference type="InterPro" id="IPR038665">
    <property type="entry name" value="Voltage-dep_anion_channel_sf"/>
</dbReference>
<dbReference type="Pfam" id="PF03595">
    <property type="entry name" value="SLAC1"/>
    <property type="match status" value="1"/>
</dbReference>
<keyword evidence="2 5" id="KW-0812">Transmembrane</keyword>
<dbReference type="GO" id="GO:0046583">
    <property type="term" value="F:monoatomic cation efflux transmembrane transporter activity"/>
    <property type="evidence" value="ECO:0007669"/>
    <property type="project" value="TreeGrafter"/>
</dbReference>
<evidence type="ECO:0000256" key="1">
    <source>
        <dbReference type="ARBA" id="ARBA00004141"/>
    </source>
</evidence>
<evidence type="ECO:0000256" key="3">
    <source>
        <dbReference type="ARBA" id="ARBA00022989"/>
    </source>
</evidence>
<gene>
    <name evidence="6" type="ORF">IAA47_02325</name>
</gene>
<comment type="subcellular location">
    <subcellularLocation>
        <location evidence="1">Membrane</location>
        <topology evidence="1">Multi-pass membrane protein</topology>
    </subcellularLocation>
</comment>
<evidence type="ECO:0000313" key="7">
    <source>
        <dbReference type="Proteomes" id="UP000724657"/>
    </source>
</evidence>
<feature type="transmembrane region" description="Helical" evidence="5">
    <location>
        <begin position="67"/>
        <end position="88"/>
    </location>
</feature>
<feature type="transmembrane region" description="Helical" evidence="5">
    <location>
        <begin position="127"/>
        <end position="147"/>
    </location>
</feature>